<feature type="region of interest" description="Disordered" evidence="1">
    <location>
        <begin position="1"/>
        <end position="61"/>
    </location>
</feature>
<keyword evidence="3" id="KW-1185">Reference proteome</keyword>
<dbReference type="AlphaFoldDB" id="A0A9K3D4B2"/>
<organism evidence="2 3">
    <name type="scientific">Kipferlia bialata</name>
    <dbReference type="NCBI Taxonomy" id="797122"/>
    <lineage>
        <taxon>Eukaryota</taxon>
        <taxon>Metamonada</taxon>
        <taxon>Carpediemonas-like organisms</taxon>
        <taxon>Kipferlia</taxon>
    </lineage>
</organism>
<dbReference type="EMBL" id="BDIP01003225">
    <property type="protein sequence ID" value="GIQ87430.1"/>
    <property type="molecule type" value="Genomic_DNA"/>
</dbReference>
<evidence type="ECO:0000313" key="2">
    <source>
        <dbReference type="EMBL" id="GIQ87430.1"/>
    </source>
</evidence>
<feature type="compositionally biased region" description="Low complexity" evidence="1">
    <location>
        <begin position="10"/>
        <end position="22"/>
    </location>
</feature>
<reference evidence="2 3" key="1">
    <citation type="journal article" date="2018" name="PLoS ONE">
        <title>The draft genome of Kipferlia bialata reveals reductive genome evolution in fornicate parasites.</title>
        <authorList>
            <person name="Tanifuji G."/>
            <person name="Takabayashi S."/>
            <person name="Kume K."/>
            <person name="Takagi M."/>
            <person name="Nakayama T."/>
            <person name="Kamikawa R."/>
            <person name="Inagaki Y."/>
            <person name="Hashimoto T."/>
        </authorList>
    </citation>
    <scope>NUCLEOTIDE SEQUENCE [LARGE SCALE GENOMIC DNA]</scope>
    <source>
        <strain evidence="2">NY0173</strain>
    </source>
</reference>
<feature type="region of interest" description="Disordered" evidence="1">
    <location>
        <begin position="123"/>
        <end position="159"/>
    </location>
</feature>
<feature type="non-terminal residue" evidence="2">
    <location>
        <position position="1"/>
    </location>
</feature>
<evidence type="ECO:0000256" key="1">
    <source>
        <dbReference type="SAM" id="MobiDB-lite"/>
    </source>
</evidence>
<dbReference type="Proteomes" id="UP000265618">
    <property type="component" value="Unassembled WGS sequence"/>
</dbReference>
<name>A0A9K3D4B2_9EUKA</name>
<comment type="caution">
    <text evidence="2">The sequence shown here is derived from an EMBL/GenBank/DDBJ whole genome shotgun (WGS) entry which is preliminary data.</text>
</comment>
<sequence length="284" mass="31128">MPIRDELPRRSQSSLSVVLPSLAAGGDGNRKEKRTRVRAGSRMSTTRIKRDGDTPQPIARGGSMHLRALPSYSVEIPAVFHSHRGKKTPVAPLAYRGKVLAPVKETLSVGGRTSVLESIERGHSDGYASPLEPIQPSRSSPSTPHRRLSPERAGRWASSNSFNGELDALADLVIPEGVGDREGERERRRMRGRRIPRPLARSSRLSFQTQRIQTQTRHHRQQSKAAGRRVSSLSMTLPSLDPSISGVSCACQTSEREGALCYARLPSPSVSVAQSDTQDWTACR</sequence>
<evidence type="ECO:0000313" key="3">
    <source>
        <dbReference type="Proteomes" id="UP000265618"/>
    </source>
</evidence>
<accession>A0A9K3D4B2</accession>
<protein>
    <submittedName>
        <fullName evidence="2">Uncharacterized protein</fullName>
    </submittedName>
</protein>
<proteinExistence type="predicted"/>
<gene>
    <name evidence="2" type="ORF">KIPB_009467</name>
</gene>